<gene>
    <name evidence="1" type="ORF">VP01_1749g1</name>
</gene>
<evidence type="ECO:0000313" key="1">
    <source>
        <dbReference type="EMBL" id="KNZ59361.1"/>
    </source>
</evidence>
<name>A0A0L6VF20_9BASI</name>
<sequence>MSPTRLYSPGLHLDQVSDCEDLGPRAALLQAAPKWRAEMDPFLYNESIGKKPASHFPLWSMAAEVECSSSHQKKWSRVRKLSRIGCTLKELHISLPIHSLADVASLFEIDAETCTYESLSAVLGPIHKPGFNVFFFFLKILWFRFESFFRVFEYTKFLSLFFLKFAIHIRRKKNRSQHSSHAADQFAFRMEWEQFDLMLYQLSQNPPHRASHVISKSLRNYVQRIAKKVPESTKSLTQYTQYISTRAILAALNQDTEHIYKAASHHKSFRACSCSEDHHRPAERKRGAKPNTSSVVPVVSSLLISLKYEIFGGKTIYAVLNDKLIPEITVDEFLILTFCGSFSINKL</sequence>
<proteinExistence type="predicted"/>
<reference evidence="1 2" key="1">
    <citation type="submission" date="2015-08" db="EMBL/GenBank/DDBJ databases">
        <title>Next Generation Sequencing and Analysis of the Genome of Puccinia sorghi L Schw, the Causal Agent of Maize Common Rust.</title>
        <authorList>
            <person name="Rochi L."/>
            <person name="Burguener G."/>
            <person name="Darino M."/>
            <person name="Turjanski A."/>
            <person name="Kreff E."/>
            <person name="Dieguez M.J."/>
            <person name="Sacco F."/>
        </authorList>
    </citation>
    <scope>NUCLEOTIDE SEQUENCE [LARGE SCALE GENOMIC DNA]</scope>
    <source>
        <strain evidence="1 2">RO10H11247</strain>
    </source>
</reference>
<dbReference type="AlphaFoldDB" id="A0A0L6VF20"/>
<evidence type="ECO:0000313" key="2">
    <source>
        <dbReference type="Proteomes" id="UP000037035"/>
    </source>
</evidence>
<protein>
    <submittedName>
        <fullName evidence="1">Uncharacterized protein</fullName>
    </submittedName>
</protein>
<accession>A0A0L6VF20</accession>
<keyword evidence="2" id="KW-1185">Reference proteome</keyword>
<organism evidence="1 2">
    <name type="scientific">Puccinia sorghi</name>
    <dbReference type="NCBI Taxonomy" id="27349"/>
    <lineage>
        <taxon>Eukaryota</taxon>
        <taxon>Fungi</taxon>
        <taxon>Dikarya</taxon>
        <taxon>Basidiomycota</taxon>
        <taxon>Pucciniomycotina</taxon>
        <taxon>Pucciniomycetes</taxon>
        <taxon>Pucciniales</taxon>
        <taxon>Pucciniaceae</taxon>
        <taxon>Puccinia</taxon>
    </lineage>
</organism>
<dbReference type="VEuPathDB" id="FungiDB:VP01_1749g1"/>
<dbReference type="EMBL" id="LAVV01006558">
    <property type="protein sequence ID" value="KNZ59361.1"/>
    <property type="molecule type" value="Genomic_DNA"/>
</dbReference>
<dbReference type="Proteomes" id="UP000037035">
    <property type="component" value="Unassembled WGS sequence"/>
</dbReference>
<comment type="caution">
    <text evidence="1">The sequence shown here is derived from an EMBL/GenBank/DDBJ whole genome shotgun (WGS) entry which is preliminary data.</text>
</comment>